<protein>
    <submittedName>
        <fullName evidence="2">Uncharacterized protein</fullName>
    </submittedName>
</protein>
<gene>
    <name evidence="2" type="ORF">Tcan_08685</name>
    <name evidence="3" type="ORF">TCNE_LOCUS13774</name>
</gene>
<organism evidence="2 4">
    <name type="scientific">Toxocara canis</name>
    <name type="common">Canine roundworm</name>
    <dbReference type="NCBI Taxonomy" id="6265"/>
    <lineage>
        <taxon>Eukaryota</taxon>
        <taxon>Metazoa</taxon>
        <taxon>Ecdysozoa</taxon>
        <taxon>Nematoda</taxon>
        <taxon>Chromadorea</taxon>
        <taxon>Rhabditida</taxon>
        <taxon>Spirurina</taxon>
        <taxon>Ascaridomorpha</taxon>
        <taxon>Ascaridoidea</taxon>
        <taxon>Toxocaridae</taxon>
        <taxon>Toxocara</taxon>
    </lineage>
</organism>
<sequence>MRGNAAGNGYYSVKQHDEDESKLDQNRLNMENAYSTPADNVSPEAQKHGYGNPMYATRGAAHDDSYRRLQYDRGSGLYDRAGGADRSEVVVPIEPRPLPEKTSGNHHRNGRNGSRSGSRSTLEEQLTPHVPRSAPPRGSGGDYYHETFEEKFEEKYEVEERSPSVSDSRELL</sequence>
<name>A0A0B2VML0_TOXCA</name>
<evidence type="ECO:0000256" key="1">
    <source>
        <dbReference type="SAM" id="MobiDB-lite"/>
    </source>
</evidence>
<evidence type="ECO:0000313" key="3">
    <source>
        <dbReference type="EMBL" id="VDM45095.1"/>
    </source>
</evidence>
<dbReference type="EMBL" id="JPKZ01001305">
    <property type="protein sequence ID" value="KHN82808.1"/>
    <property type="molecule type" value="Genomic_DNA"/>
</dbReference>
<proteinExistence type="predicted"/>
<feature type="compositionally biased region" description="Low complexity" evidence="1">
    <location>
        <begin position="111"/>
        <end position="120"/>
    </location>
</feature>
<dbReference type="AlphaFoldDB" id="A0A0B2VML0"/>
<feature type="compositionally biased region" description="Basic and acidic residues" evidence="1">
    <location>
        <begin position="14"/>
        <end position="25"/>
    </location>
</feature>
<evidence type="ECO:0000313" key="4">
    <source>
        <dbReference type="Proteomes" id="UP000031036"/>
    </source>
</evidence>
<reference evidence="2 4" key="1">
    <citation type="submission" date="2014-11" db="EMBL/GenBank/DDBJ databases">
        <title>Genetic blueprint of the zoonotic pathogen Toxocara canis.</title>
        <authorList>
            <person name="Zhu X.-Q."/>
            <person name="Korhonen P.K."/>
            <person name="Cai H."/>
            <person name="Young N.D."/>
            <person name="Nejsum P."/>
            <person name="von Samson-Himmelstjerna G."/>
            <person name="Boag P.R."/>
            <person name="Tan P."/>
            <person name="Li Q."/>
            <person name="Min J."/>
            <person name="Yang Y."/>
            <person name="Wang X."/>
            <person name="Fang X."/>
            <person name="Hall R.S."/>
            <person name="Hofmann A."/>
            <person name="Sternberg P.W."/>
            <person name="Jex A.R."/>
            <person name="Gasser R.B."/>
        </authorList>
    </citation>
    <scope>NUCLEOTIDE SEQUENCE [LARGE SCALE GENOMIC DNA]</scope>
    <source>
        <strain evidence="2">PN_DK_2014</strain>
    </source>
</reference>
<evidence type="ECO:0000313" key="2">
    <source>
        <dbReference type="EMBL" id="KHN82808.1"/>
    </source>
</evidence>
<dbReference type="EMBL" id="UYWY01021889">
    <property type="protein sequence ID" value="VDM45095.1"/>
    <property type="molecule type" value="Genomic_DNA"/>
</dbReference>
<feature type="region of interest" description="Disordered" evidence="1">
    <location>
        <begin position="1"/>
        <end position="172"/>
    </location>
</feature>
<accession>A0A0B2VML0</accession>
<feature type="compositionally biased region" description="Basic and acidic residues" evidence="1">
    <location>
        <begin position="60"/>
        <end position="71"/>
    </location>
</feature>
<feature type="compositionally biased region" description="Basic and acidic residues" evidence="1">
    <location>
        <begin position="143"/>
        <end position="172"/>
    </location>
</feature>
<keyword evidence="4" id="KW-1185">Reference proteome</keyword>
<dbReference type="OrthoDB" id="10507913at2759"/>
<reference evidence="3" key="2">
    <citation type="submission" date="2018-11" db="EMBL/GenBank/DDBJ databases">
        <authorList>
            <consortium name="Pathogen Informatics"/>
        </authorList>
    </citation>
    <scope>NUCLEOTIDE SEQUENCE [LARGE SCALE GENOMIC DNA]</scope>
</reference>
<feature type="compositionally biased region" description="Polar residues" evidence="1">
    <location>
        <begin position="26"/>
        <end position="39"/>
    </location>
</feature>
<dbReference type="Proteomes" id="UP000031036">
    <property type="component" value="Unassembled WGS sequence"/>
</dbReference>